<evidence type="ECO:0000313" key="1">
    <source>
        <dbReference type="EMBL" id="GAA95363.1"/>
    </source>
</evidence>
<dbReference type="AlphaFoldDB" id="G7DXQ3"/>
<proteinExistence type="predicted"/>
<name>G7DXQ3_MIXOS</name>
<gene>
    <name evidence="1" type="primary">Mo02020</name>
    <name evidence="1" type="ORF">E5Q_02020</name>
</gene>
<sequence length="291" mass="32168">MVSKEPMTAAQLNMLFDTLYGLCKDPKPQRPTAAIYEQVHQSLSSTPEFQAGCPAVRRLMSQVKYRKFIYDAVTKLRTEIRYDIETGTTSQASFEAACARAGVVRSSLGTIRFDGMAPKWQAIWASLSALGHLLSTLHDQQEVEDEEVSVDSCISDGASILSSETRTRSSSPTLVDLSICEPVTFPPATPPHLKYDASQPLRSRVTPGLGALEQFGFVVSHITQWTVIDTWLASDRLIRLFVTAYRSESLANAMLTLLDLHDPDLIMTSLETILRLANEADSVRCSTETHP</sequence>
<dbReference type="HOGENOM" id="CLU_937160_0_0_1"/>
<keyword evidence="2" id="KW-1185">Reference proteome</keyword>
<dbReference type="Proteomes" id="UP000009131">
    <property type="component" value="Unassembled WGS sequence"/>
</dbReference>
<dbReference type="InParanoid" id="G7DXQ3"/>
<protein>
    <submittedName>
        <fullName evidence="1">Uncharacterized protein</fullName>
    </submittedName>
</protein>
<dbReference type="RefSeq" id="XP_014569785.1">
    <property type="nucleotide sequence ID" value="XM_014714299.1"/>
</dbReference>
<comment type="caution">
    <text evidence="1">The sequence shown here is derived from an EMBL/GenBank/DDBJ whole genome shotgun (WGS) entry which is preliminary data.</text>
</comment>
<dbReference type="EMBL" id="BABT02000061">
    <property type="protein sequence ID" value="GAA95363.1"/>
    <property type="molecule type" value="Genomic_DNA"/>
</dbReference>
<evidence type="ECO:0000313" key="2">
    <source>
        <dbReference type="Proteomes" id="UP000009131"/>
    </source>
</evidence>
<organism evidence="1 2">
    <name type="scientific">Mixia osmundae (strain CBS 9802 / IAM 14324 / JCM 22182 / KY 12970)</name>
    <dbReference type="NCBI Taxonomy" id="764103"/>
    <lineage>
        <taxon>Eukaryota</taxon>
        <taxon>Fungi</taxon>
        <taxon>Dikarya</taxon>
        <taxon>Basidiomycota</taxon>
        <taxon>Pucciniomycotina</taxon>
        <taxon>Mixiomycetes</taxon>
        <taxon>Mixiales</taxon>
        <taxon>Mixiaceae</taxon>
        <taxon>Mixia</taxon>
    </lineage>
</organism>
<reference evidence="1 2" key="1">
    <citation type="journal article" date="2011" name="J. Gen. Appl. Microbiol.">
        <title>Draft genome sequencing of the enigmatic basidiomycete Mixia osmundae.</title>
        <authorList>
            <person name="Nishida H."/>
            <person name="Nagatsuka Y."/>
            <person name="Sugiyama J."/>
        </authorList>
    </citation>
    <scope>NUCLEOTIDE SEQUENCE [LARGE SCALE GENOMIC DNA]</scope>
    <source>
        <strain evidence="2">CBS 9802 / IAM 14324 / JCM 22182 / KY 12970</strain>
    </source>
</reference>
<accession>G7DXQ3</accession>
<reference evidence="1 2" key="2">
    <citation type="journal article" date="2012" name="Open Biol.">
        <title>Characteristics of nucleosomes and linker DNA regions on the genome of the basidiomycete Mixia osmundae revealed by mono- and dinucleosome mapping.</title>
        <authorList>
            <person name="Nishida H."/>
            <person name="Kondo S."/>
            <person name="Matsumoto T."/>
            <person name="Suzuki Y."/>
            <person name="Yoshikawa H."/>
            <person name="Taylor T.D."/>
            <person name="Sugiyama J."/>
        </authorList>
    </citation>
    <scope>NUCLEOTIDE SEQUENCE [LARGE SCALE GENOMIC DNA]</scope>
    <source>
        <strain evidence="2">CBS 9802 / IAM 14324 / JCM 22182 / KY 12970</strain>
    </source>
</reference>